<reference evidence="1" key="1">
    <citation type="submission" date="2018-02" db="EMBL/GenBank/DDBJ databases">
        <title>Rhizophora mucronata_Transcriptome.</title>
        <authorList>
            <person name="Meera S.P."/>
            <person name="Sreeshan A."/>
            <person name="Augustine A."/>
        </authorList>
    </citation>
    <scope>NUCLEOTIDE SEQUENCE</scope>
    <source>
        <tissue evidence="1">Leaf</tissue>
    </source>
</reference>
<organism evidence="1">
    <name type="scientific">Rhizophora mucronata</name>
    <name type="common">Asiatic mangrove</name>
    <dbReference type="NCBI Taxonomy" id="61149"/>
    <lineage>
        <taxon>Eukaryota</taxon>
        <taxon>Viridiplantae</taxon>
        <taxon>Streptophyta</taxon>
        <taxon>Embryophyta</taxon>
        <taxon>Tracheophyta</taxon>
        <taxon>Spermatophyta</taxon>
        <taxon>Magnoliopsida</taxon>
        <taxon>eudicotyledons</taxon>
        <taxon>Gunneridae</taxon>
        <taxon>Pentapetalae</taxon>
        <taxon>rosids</taxon>
        <taxon>fabids</taxon>
        <taxon>Malpighiales</taxon>
        <taxon>Rhizophoraceae</taxon>
        <taxon>Rhizophora</taxon>
    </lineage>
</organism>
<accession>A0A2P2IVS8</accession>
<protein>
    <submittedName>
        <fullName evidence="1">Uncharacterized protein LOC8276833 isoform X4</fullName>
    </submittedName>
</protein>
<dbReference type="EMBL" id="GGEC01004852">
    <property type="protein sequence ID" value="MBW85335.1"/>
    <property type="molecule type" value="Transcribed_RNA"/>
</dbReference>
<sequence length="99" mass="11737">MDVILVLIRWSHIWISPAYTIICNISNEVERCPEKLKAWQLSAKKYWGCLFQRNFNVVIGHIVLLRKSKKYMQLLMRSACSKYLVYSRQMLSKKEILAT</sequence>
<dbReference type="AlphaFoldDB" id="A0A2P2IVS8"/>
<evidence type="ECO:0000313" key="1">
    <source>
        <dbReference type="EMBL" id="MBW85335.1"/>
    </source>
</evidence>
<proteinExistence type="predicted"/>
<name>A0A2P2IVS8_RHIMU</name>